<evidence type="ECO:0000313" key="3">
    <source>
        <dbReference type="Proteomes" id="UP000272942"/>
    </source>
</evidence>
<dbReference type="WBParaSite" id="ECPE_0000191301-mRNA-1">
    <property type="protein sequence ID" value="ECPE_0000191301-mRNA-1"/>
    <property type="gene ID" value="ECPE_0000191301"/>
</dbReference>
<proteinExistence type="predicted"/>
<sequence length="147" mass="14822">MPPPNQPPPPPPAVALGLSLPGLVNGGISAQEHHPGMHHNSLNYGADSLSRRPNGAPAGAAGTPVTGGYSATGPGLLVGPPPRIRDYSEYGIPRGIGLPPTPGTAAAAGGGGQPQPPQHNALMGNPAMVQHNHGSMMYEGRYREGQA</sequence>
<dbReference type="Proteomes" id="UP000272942">
    <property type="component" value="Unassembled WGS sequence"/>
</dbReference>
<dbReference type="EMBL" id="UZAN01018853">
    <property type="protein sequence ID" value="VDP49276.1"/>
    <property type="molecule type" value="Genomic_DNA"/>
</dbReference>
<feature type="region of interest" description="Disordered" evidence="1">
    <location>
        <begin position="27"/>
        <end position="126"/>
    </location>
</feature>
<name>A0A183A4M8_9TREM</name>
<keyword evidence="3" id="KW-1185">Reference proteome</keyword>
<evidence type="ECO:0000256" key="1">
    <source>
        <dbReference type="SAM" id="MobiDB-lite"/>
    </source>
</evidence>
<protein>
    <submittedName>
        <fullName evidence="4">Atrophin-1</fullName>
    </submittedName>
</protein>
<reference evidence="4" key="1">
    <citation type="submission" date="2016-06" db="UniProtKB">
        <authorList>
            <consortium name="WormBaseParasite"/>
        </authorList>
    </citation>
    <scope>IDENTIFICATION</scope>
</reference>
<reference evidence="2 3" key="2">
    <citation type="submission" date="2018-11" db="EMBL/GenBank/DDBJ databases">
        <authorList>
            <consortium name="Pathogen Informatics"/>
        </authorList>
    </citation>
    <scope>NUCLEOTIDE SEQUENCE [LARGE SCALE GENOMIC DNA]</scope>
    <source>
        <strain evidence="2 3">Egypt</strain>
    </source>
</reference>
<feature type="compositionally biased region" description="Low complexity" evidence="1">
    <location>
        <begin position="55"/>
        <end position="68"/>
    </location>
</feature>
<organism evidence="4">
    <name type="scientific">Echinostoma caproni</name>
    <dbReference type="NCBI Taxonomy" id="27848"/>
    <lineage>
        <taxon>Eukaryota</taxon>
        <taxon>Metazoa</taxon>
        <taxon>Spiralia</taxon>
        <taxon>Lophotrochozoa</taxon>
        <taxon>Platyhelminthes</taxon>
        <taxon>Trematoda</taxon>
        <taxon>Digenea</taxon>
        <taxon>Plagiorchiida</taxon>
        <taxon>Echinostomata</taxon>
        <taxon>Echinostomatoidea</taxon>
        <taxon>Echinostomatidae</taxon>
        <taxon>Echinostoma</taxon>
    </lineage>
</organism>
<evidence type="ECO:0000313" key="4">
    <source>
        <dbReference type="WBParaSite" id="ECPE_0000191301-mRNA-1"/>
    </source>
</evidence>
<accession>A0A183A4M8</accession>
<evidence type="ECO:0000313" key="2">
    <source>
        <dbReference type="EMBL" id="VDP49276.1"/>
    </source>
</evidence>
<gene>
    <name evidence="2" type="ORF">ECPE_LOCUS1913</name>
</gene>
<dbReference type="AlphaFoldDB" id="A0A183A4M8"/>